<dbReference type="AlphaFoldDB" id="A0A9W9EP61"/>
<dbReference type="Proteomes" id="UP001149074">
    <property type="component" value="Unassembled WGS sequence"/>
</dbReference>
<evidence type="ECO:0000256" key="1">
    <source>
        <dbReference type="SAM" id="MobiDB-lite"/>
    </source>
</evidence>
<reference evidence="2" key="2">
    <citation type="journal article" date="2023" name="IMA Fungus">
        <title>Comparative genomic study of the Penicillium genus elucidates a diverse pangenome and 15 lateral gene transfer events.</title>
        <authorList>
            <person name="Petersen C."/>
            <person name="Sorensen T."/>
            <person name="Nielsen M.R."/>
            <person name="Sondergaard T.E."/>
            <person name="Sorensen J.L."/>
            <person name="Fitzpatrick D.A."/>
            <person name="Frisvad J.C."/>
            <person name="Nielsen K.L."/>
        </authorList>
    </citation>
    <scope>NUCLEOTIDE SEQUENCE</scope>
    <source>
        <strain evidence="2">IBT 30761</strain>
    </source>
</reference>
<sequence length="131" mass="14751">MAVPVDNANWFYGKPTSSCFMETEPNQRWKVLQDSGNQSPQAWFLVINSLMKEAQNTADPQGTSTLDNPGHSQFSRRSPTPEPATEVRQNLETLANAVRCFSLALPDRLHYRGQYLVFGAPVPRQAESQRQ</sequence>
<feature type="compositionally biased region" description="Polar residues" evidence="1">
    <location>
        <begin position="54"/>
        <end position="78"/>
    </location>
</feature>
<evidence type="ECO:0000313" key="3">
    <source>
        <dbReference type="Proteomes" id="UP001149074"/>
    </source>
</evidence>
<feature type="region of interest" description="Disordered" evidence="1">
    <location>
        <begin position="54"/>
        <end position="86"/>
    </location>
</feature>
<keyword evidence="3" id="KW-1185">Reference proteome</keyword>
<dbReference type="RefSeq" id="XP_056469962.1">
    <property type="nucleotide sequence ID" value="XM_056622546.1"/>
</dbReference>
<name>A0A9W9EP61_9EURO</name>
<proteinExistence type="predicted"/>
<accession>A0A9W9EP61</accession>
<protein>
    <submittedName>
        <fullName evidence="2">Uncharacterized protein</fullName>
    </submittedName>
</protein>
<dbReference type="EMBL" id="JAPQKI010000010">
    <property type="protein sequence ID" value="KAJ5085284.1"/>
    <property type="molecule type" value="Genomic_DNA"/>
</dbReference>
<organism evidence="2 3">
    <name type="scientific">Penicillium argentinense</name>
    <dbReference type="NCBI Taxonomy" id="1131581"/>
    <lineage>
        <taxon>Eukaryota</taxon>
        <taxon>Fungi</taxon>
        <taxon>Dikarya</taxon>
        <taxon>Ascomycota</taxon>
        <taxon>Pezizomycotina</taxon>
        <taxon>Eurotiomycetes</taxon>
        <taxon>Eurotiomycetidae</taxon>
        <taxon>Eurotiales</taxon>
        <taxon>Aspergillaceae</taxon>
        <taxon>Penicillium</taxon>
    </lineage>
</organism>
<reference evidence="2" key="1">
    <citation type="submission" date="2022-11" db="EMBL/GenBank/DDBJ databases">
        <authorList>
            <person name="Petersen C."/>
        </authorList>
    </citation>
    <scope>NUCLEOTIDE SEQUENCE</scope>
    <source>
        <strain evidence="2">IBT 30761</strain>
    </source>
</reference>
<comment type="caution">
    <text evidence="2">The sequence shown here is derived from an EMBL/GenBank/DDBJ whole genome shotgun (WGS) entry which is preliminary data.</text>
</comment>
<dbReference type="OrthoDB" id="3862662at2759"/>
<evidence type="ECO:0000313" key="2">
    <source>
        <dbReference type="EMBL" id="KAJ5085284.1"/>
    </source>
</evidence>
<gene>
    <name evidence="2" type="ORF">N7532_010055</name>
</gene>
<dbReference type="GeneID" id="81361525"/>